<evidence type="ECO:0000313" key="2">
    <source>
        <dbReference type="Proteomes" id="UP000199529"/>
    </source>
</evidence>
<dbReference type="STRING" id="418495.SAMN05216215_10875"/>
<reference evidence="2" key="1">
    <citation type="submission" date="2016-10" db="EMBL/GenBank/DDBJ databases">
        <authorList>
            <person name="Varghese N."/>
            <person name="Submissions S."/>
        </authorList>
    </citation>
    <scope>NUCLEOTIDE SEQUENCE [LARGE SCALE GENOMIC DNA]</scope>
    <source>
        <strain evidence="2">CGMCC 4.3530</strain>
    </source>
</reference>
<keyword evidence="2" id="KW-1185">Reference proteome</keyword>
<evidence type="ECO:0000313" key="1">
    <source>
        <dbReference type="EMBL" id="SDZ51107.1"/>
    </source>
</evidence>
<accession>A0A1H3TM84</accession>
<dbReference type="RefSeq" id="WP_143061330.1">
    <property type="nucleotide sequence ID" value="NZ_FNOK01000087.1"/>
</dbReference>
<dbReference type="EMBL" id="FNOK01000087">
    <property type="protein sequence ID" value="SDZ51107.1"/>
    <property type="molecule type" value="Genomic_DNA"/>
</dbReference>
<dbReference type="AlphaFoldDB" id="A0A1H3TM84"/>
<dbReference type="Proteomes" id="UP000199529">
    <property type="component" value="Unassembled WGS sequence"/>
</dbReference>
<protein>
    <submittedName>
        <fullName evidence="1">Uncharacterized protein</fullName>
    </submittedName>
</protein>
<organism evidence="1 2">
    <name type="scientific">Saccharopolyspora shandongensis</name>
    <dbReference type="NCBI Taxonomy" id="418495"/>
    <lineage>
        <taxon>Bacteria</taxon>
        <taxon>Bacillati</taxon>
        <taxon>Actinomycetota</taxon>
        <taxon>Actinomycetes</taxon>
        <taxon>Pseudonocardiales</taxon>
        <taxon>Pseudonocardiaceae</taxon>
        <taxon>Saccharopolyspora</taxon>
    </lineage>
</organism>
<proteinExistence type="predicted"/>
<dbReference type="OrthoDB" id="3672045at2"/>
<gene>
    <name evidence="1" type="ORF">SAMN05216215_10875</name>
</gene>
<sequence length="180" mass="19434">MPTIPRPGGDPLDEIRKLQQRVAELERRSNTQLITKDAGGATLVAPDKLTGRGLARPYIPTPMIPTDVPEWPGTQQTTFTGKWVQSIYHQHPKITLVVYAAADTAGTTGEIRVLIGGAVFSDAAQVTAVGNTIYQANAFLFGPGLWPGNHMAPVTVEIQARRTAGTGWVRLWPALWGVEA</sequence>
<name>A0A1H3TM84_9PSEU</name>